<dbReference type="Proteomes" id="UP000410492">
    <property type="component" value="Unassembled WGS sequence"/>
</dbReference>
<dbReference type="EMBL" id="CAACVG010007216">
    <property type="protein sequence ID" value="VEN44203.1"/>
    <property type="molecule type" value="Genomic_DNA"/>
</dbReference>
<protein>
    <submittedName>
        <fullName evidence="2">Uncharacterized protein</fullName>
    </submittedName>
</protein>
<organism evidence="2 3">
    <name type="scientific">Callosobruchus maculatus</name>
    <name type="common">Southern cowpea weevil</name>
    <name type="synonym">Pulse bruchid</name>
    <dbReference type="NCBI Taxonomy" id="64391"/>
    <lineage>
        <taxon>Eukaryota</taxon>
        <taxon>Metazoa</taxon>
        <taxon>Ecdysozoa</taxon>
        <taxon>Arthropoda</taxon>
        <taxon>Hexapoda</taxon>
        <taxon>Insecta</taxon>
        <taxon>Pterygota</taxon>
        <taxon>Neoptera</taxon>
        <taxon>Endopterygota</taxon>
        <taxon>Coleoptera</taxon>
        <taxon>Polyphaga</taxon>
        <taxon>Cucujiformia</taxon>
        <taxon>Chrysomeloidea</taxon>
        <taxon>Chrysomelidae</taxon>
        <taxon>Bruchinae</taxon>
        <taxon>Bruchini</taxon>
        <taxon>Callosobruchus</taxon>
    </lineage>
</organism>
<name>A0A653C932_CALMS</name>
<dbReference type="OrthoDB" id="6783936at2759"/>
<evidence type="ECO:0000313" key="2">
    <source>
        <dbReference type="EMBL" id="VEN44203.1"/>
    </source>
</evidence>
<sequence>MLYAVCEPLRILSTYMGQRHPSPPKPKRLSNPKHQHRCSKQEVTEEVEISESDARPSISHDLPKRLSRDYSRYPRQIVAVNKKLDELEDKIVNMTESQINLYFPTFKDELHNSWQKVYGVRSSDEFVRQVKIEVIERIKTLLGRLNARYLKKKTSLEILAAESNRSINKLDI</sequence>
<dbReference type="AlphaFoldDB" id="A0A653C932"/>
<feature type="region of interest" description="Disordered" evidence="1">
    <location>
        <begin position="16"/>
        <end position="61"/>
    </location>
</feature>
<accession>A0A653C932</accession>
<reference evidence="2 3" key="1">
    <citation type="submission" date="2019-01" db="EMBL/GenBank/DDBJ databases">
        <authorList>
            <person name="Sayadi A."/>
        </authorList>
    </citation>
    <scope>NUCLEOTIDE SEQUENCE [LARGE SCALE GENOMIC DNA]</scope>
</reference>
<proteinExistence type="predicted"/>
<evidence type="ECO:0000313" key="3">
    <source>
        <dbReference type="Proteomes" id="UP000410492"/>
    </source>
</evidence>
<evidence type="ECO:0000256" key="1">
    <source>
        <dbReference type="SAM" id="MobiDB-lite"/>
    </source>
</evidence>
<gene>
    <name evidence="2" type="ORF">CALMAC_LOCUS7092</name>
</gene>
<feature type="compositionally biased region" description="Basic residues" evidence="1">
    <location>
        <begin position="25"/>
        <end position="38"/>
    </location>
</feature>
<keyword evidence="3" id="KW-1185">Reference proteome</keyword>